<reference evidence="2 3" key="1">
    <citation type="submission" date="2022-05" db="EMBL/GenBank/DDBJ databases">
        <authorList>
            <consortium name="Genoscope - CEA"/>
            <person name="William W."/>
        </authorList>
    </citation>
    <scope>NUCLEOTIDE SEQUENCE [LARGE SCALE GENOMIC DNA]</scope>
</reference>
<dbReference type="EMBL" id="CALNXK010000087">
    <property type="protein sequence ID" value="CAH3149685.1"/>
    <property type="molecule type" value="Genomic_DNA"/>
</dbReference>
<dbReference type="InterPro" id="IPR031602">
    <property type="entry name" value="CIPC"/>
</dbReference>
<feature type="region of interest" description="Disordered" evidence="1">
    <location>
        <begin position="1"/>
        <end position="47"/>
    </location>
</feature>
<name>A0ABN8PSU5_9CNID</name>
<sequence>MTDKDSEVKRGRFTRKSSGLTGDISRNYRKHGRKGKKRLHTSSKVGTNDVERFNNTAALLRCSGLLQITKSISQLVNDNQKLQTEIDKLQQETTDHSRQLRKQLQKKLEAENETSGSCNPDGHKLLTKLSQSLLQWD</sequence>
<keyword evidence="3" id="KW-1185">Reference proteome</keyword>
<gene>
    <name evidence="2" type="ORF">PLOB_00047433</name>
</gene>
<accession>A0ABN8PSU5</accession>
<protein>
    <submittedName>
        <fullName evidence="2">Uncharacterized protein</fullName>
    </submittedName>
</protein>
<proteinExistence type="predicted"/>
<feature type="compositionally biased region" description="Basic and acidic residues" evidence="1">
    <location>
        <begin position="1"/>
        <end position="10"/>
    </location>
</feature>
<organism evidence="2 3">
    <name type="scientific">Porites lobata</name>
    <dbReference type="NCBI Taxonomy" id="104759"/>
    <lineage>
        <taxon>Eukaryota</taxon>
        <taxon>Metazoa</taxon>
        <taxon>Cnidaria</taxon>
        <taxon>Anthozoa</taxon>
        <taxon>Hexacorallia</taxon>
        <taxon>Scleractinia</taxon>
        <taxon>Fungiina</taxon>
        <taxon>Poritidae</taxon>
        <taxon>Porites</taxon>
    </lineage>
</organism>
<feature type="compositionally biased region" description="Basic residues" evidence="1">
    <location>
        <begin position="27"/>
        <end position="41"/>
    </location>
</feature>
<feature type="region of interest" description="Disordered" evidence="1">
    <location>
        <begin position="90"/>
        <end position="123"/>
    </location>
</feature>
<evidence type="ECO:0000313" key="3">
    <source>
        <dbReference type="Proteomes" id="UP001159405"/>
    </source>
</evidence>
<evidence type="ECO:0000256" key="1">
    <source>
        <dbReference type="SAM" id="MobiDB-lite"/>
    </source>
</evidence>
<evidence type="ECO:0000313" key="2">
    <source>
        <dbReference type="EMBL" id="CAH3149685.1"/>
    </source>
</evidence>
<dbReference type="Pfam" id="PF15800">
    <property type="entry name" value="CiPC"/>
    <property type="match status" value="1"/>
</dbReference>
<comment type="caution">
    <text evidence="2">The sequence shown here is derived from an EMBL/GenBank/DDBJ whole genome shotgun (WGS) entry which is preliminary data.</text>
</comment>
<dbReference type="Proteomes" id="UP001159405">
    <property type="component" value="Unassembled WGS sequence"/>
</dbReference>